<accession>A0A0L0HAB3</accession>
<keyword evidence="2" id="KW-1185">Reference proteome</keyword>
<reference evidence="1 2" key="1">
    <citation type="submission" date="2009-08" db="EMBL/GenBank/DDBJ databases">
        <title>The Genome Sequence of Spizellomyces punctatus strain DAOM BR117.</title>
        <authorList>
            <consortium name="The Broad Institute Genome Sequencing Platform"/>
            <person name="Russ C."/>
            <person name="Cuomo C."/>
            <person name="Shea T."/>
            <person name="Young S.K."/>
            <person name="Zeng Q."/>
            <person name="Koehrsen M."/>
            <person name="Haas B."/>
            <person name="Borodovsky M."/>
            <person name="Guigo R."/>
            <person name="Alvarado L."/>
            <person name="Berlin A."/>
            <person name="Bochicchio J."/>
            <person name="Borenstein D."/>
            <person name="Chapman S."/>
            <person name="Chen Z."/>
            <person name="Engels R."/>
            <person name="Freedman E."/>
            <person name="Gellesch M."/>
            <person name="Goldberg J."/>
            <person name="Griggs A."/>
            <person name="Gujja S."/>
            <person name="Heiman D."/>
            <person name="Hepburn T."/>
            <person name="Howarth C."/>
            <person name="Jen D."/>
            <person name="Larson L."/>
            <person name="Lewis B."/>
            <person name="Mehta T."/>
            <person name="Park D."/>
            <person name="Pearson M."/>
            <person name="Roberts A."/>
            <person name="Saif S."/>
            <person name="Shenoy N."/>
            <person name="Sisk P."/>
            <person name="Stolte C."/>
            <person name="Sykes S."/>
            <person name="Thomson T."/>
            <person name="Walk T."/>
            <person name="White J."/>
            <person name="Yandava C."/>
            <person name="Burger G."/>
            <person name="Gray M.W."/>
            <person name="Holland P.W.H."/>
            <person name="King N."/>
            <person name="Lang F.B.F."/>
            <person name="Roger A.J."/>
            <person name="Ruiz-Trillo I."/>
            <person name="Lander E."/>
            <person name="Nusbaum C."/>
        </authorList>
    </citation>
    <scope>NUCLEOTIDE SEQUENCE [LARGE SCALE GENOMIC DNA]</scope>
    <source>
        <strain evidence="1 2">DAOM BR117</strain>
    </source>
</reference>
<dbReference type="GeneID" id="27690329"/>
<evidence type="ECO:0000313" key="1">
    <source>
        <dbReference type="EMBL" id="KNC97613.1"/>
    </source>
</evidence>
<organism evidence="1 2">
    <name type="scientific">Spizellomyces punctatus (strain DAOM BR117)</name>
    <dbReference type="NCBI Taxonomy" id="645134"/>
    <lineage>
        <taxon>Eukaryota</taxon>
        <taxon>Fungi</taxon>
        <taxon>Fungi incertae sedis</taxon>
        <taxon>Chytridiomycota</taxon>
        <taxon>Chytridiomycota incertae sedis</taxon>
        <taxon>Chytridiomycetes</taxon>
        <taxon>Spizellomycetales</taxon>
        <taxon>Spizellomycetaceae</taxon>
        <taxon>Spizellomyces</taxon>
    </lineage>
</organism>
<proteinExistence type="predicted"/>
<evidence type="ECO:0000313" key="2">
    <source>
        <dbReference type="Proteomes" id="UP000053201"/>
    </source>
</evidence>
<dbReference type="AlphaFoldDB" id="A0A0L0HAB3"/>
<dbReference type="Proteomes" id="UP000053201">
    <property type="component" value="Unassembled WGS sequence"/>
</dbReference>
<protein>
    <submittedName>
        <fullName evidence="1">Uncharacterized protein</fullName>
    </submittedName>
</protein>
<dbReference type="EMBL" id="KQ257463">
    <property type="protein sequence ID" value="KNC97613.1"/>
    <property type="molecule type" value="Genomic_DNA"/>
</dbReference>
<gene>
    <name evidence="1" type="ORF">SPPG_07081</name>
</gene>
<dbReference type="VEuPathDB" id="FungiDB:SPPG_07081"/>
<dbReference type="InParanoid" id="A0A0L0HAB3"/>
<name>A0A0L0HAB3_SPIPD</name>
<sequence length="129" mass="14847">MATFTPILVNAHHIEASTFGNDRNGDKPFMIPDDRRDSAVEFTSCKSSEDMEDMDYSTQRTKLQTQVDELGYKIAPSVHIPRLTRRDRRRLRQLEYELRMAWRPIGKDIANHIYESDVLAEVGIPPLAA</sequence>
<dbReference type="OrthoDB" id="10326220at2759"/>
<dbReference type="RefSeq" id="XP_016605653.1">
    <property type="nucleotide sequence ID" value="XM_016755262.1"/>
</dbReference>